<dbReference type="InterPro" id="IPR020843">
    <property type="entry name" value="ER"/>
</dbReference>
<dbReference type="SMART" id="SM00829">
    <property type="entry name" value="PKS_ER"/>
    <property type="match status" value="1"/>
</dbReference>
<keyword evidence="4" id="KW-1185">Reference proteome</keyword>
<dbReference type="Pfam" id="PF16884">
    <property type="entry name" value="ADH_N_2"/>
    <property type="match status" value="3"/>
</dbReference>
<gene>
    <name evidence="3" type="ORF">Ahy_A02g009977</name>
</gene>
<reference evidence="3 4" key="1">
    <citation type="submission" date="2019-01" db="EMBL/GenBank/DDBJ databases">
        <title>Sequencing of cultivated peanut Arachis hypogaea provides insights into genome evolution and oil improvement.</title>
        <authorList>
            <person name="Chen X."/>
        </authorList>
    </citation>
    <scope>NUCLEOTIDE SEQUENCE [LARGE SCALE GENOMIC DNA]</scope>
    <source>
        <strain evidence="4">cv. Fuhuasheng</strain>
        <tissue evidence="3">Leaves</tissue>
    </source>
</reference>
<protein>
    <recommendedName>
        <fullName evidence="2">Enoyl reductase (ER) domain-containing protein</fullName>
    </recommendedName>
</protein>
<dbReference type="CDD" id="cd08295">
    <property type="entry name" value="double_bond_reductase_like"/>
    <property type="match status" value="2"/>
</dbReference>
<dbReference type="InterPro" id="IPR011032">
    <property type="entry name" value="GroES-like_sf"/>
</dbReference>
<accession>A0A445EIY9</accession>
<dbReference type="GO" id="GO:0032440">
    <property type="term" value="F:2-alkenal reductase [NAD(P)H] activity"/>
    <property type="evidence" value="ECO:0007669"/>
    <property type="project" value="TreeGrafter"/>
</dbReference>
<dbReference type="InterPro" id="IPR045010">
    <property type="entry name" value="MDR_fam"/>
</dbReference>
<sequence length="988" mass="109132">MAEVRNKQVVLKDYVSGFPKESDMHIIEGTVTLKLPEASSEVLLIKNLYLSCDPYMRILMTEGASSYTPGSPLTGYGVGRVLESGHLDYKKGDLVWGITKWEEYSLVSSDQTLFKIQHTDVPLSYYTGILGMPGMTAYVGFFELCSPKKGEKVFVSAASGAVGQLVGQFAKLAGCYVVGSAGSKEKVDLLKNKLGFDEAFNYKEESDLNAALKRCFPEGIDIYFENVGGKTLDAVLLNMRLHGRISVCGMISQYNLTQPEGVTNLANMIFKRIRMQGFIVSDSYNLYPKFLEFLLPHIREGKVMYVEDIAEGLENGPAALVGLYSGRNFGKQVLVVSQIMAQVRNKQVLLKNYVTGFPKESDMEIVEGSITLKVPEGSSDVVLLKNLYLSCDPYMRLLMYKDTPVSLGFHYSPGSPLTAFGVSKVVESGDPNYKKDDLVWGVTKWEEYSLVPSAQILFKIDHTDVPLSYYTGILGMPGMTAYGGFFELGCPKKGEKVFVSAASGAVGQLVGQFAKLTGCYVVGSAGSQEKVDILKNKLGFDEAFNYKEESNLDAALKRYFPEGIDIYFENVGGKTLDAVLLNMRSHGRILVCGMISQYNLSQAEGVTNMAYLIYKEIKMQGFIVSQFYPLYPKFLEFILPHIREGKIAYVEDIVEGLESGPAALVGLFSGQNFDSTIKLKLGDDSKGVVLVKNLFLAADPHLRPLMQKDDKFSVSQSFIPGSPLYGFGVSRILDSKHQDFQEGDYVWGVTGWEEYSIISSPENLFKIHHHTDVPLSYYTGILGMPGLTAYSGFFEVCGPKKGEYVFVSAAAGAVGQLVGQFAKLIGCYVVGSAGSKDKSKFGFDEAFNYKEEHDLGAALKRYFPQGIDIYFELVGGKMLDAVLMNMRVHGRIAVCGMISQYTKEEHEGIKNTACLIYKRIRMQGFNVVDYYPLYPKFLEFLLPQIRNGEISCVEDIVGGLENGAAALVRVFNGHNIGKQVLSLINDDE</sequence>
<dbReference type="PANTHER" id="PTHR43205:SF7">
    <property type="entry name" value="PROSTAGLANDIN REDUCTASE 1"/>
    <property type="match status" value="1"/>
</dbReference>
<dbReference type="SUPFAM" id="SSF51735">
    <property type="entry name" value="NAD(P)-binding Rossmann-fold domains"/>
    <property type="match status" value="3"/>
</dbReference>
<dbReference type="Gene3D" id="3.40.50.720">
    <property type="entry name" value="NAD(P)-binding Rossmann-like Domain"/>
    <property type="match status" value="3"/>
</dbReference>
<comment type="caution">
    <text evidence="3">The sequence shown here is derived from an EMBL/GenBank/DDBJ whole genome shotgun (WGS) entry which is preliminary data.</text>
</comment>
<evidence type="ECO:0000313" key="4">
    <source>
        <dbReference type="Proteomes" id="UP000289738"/>
    </source>
</evidence>
<keyword evidence="1" id="KW-0560">Oxidoreductase</keyword>
<dbReference type="SUPFAM" id="SSF50129">
    <property type="entry name" value="GroES-like"/>
    <property type="match status" value="3"/>
</dbReference>
<dbReference type="PANTHER" id="PTHR43205">
    <property type="entry name" value="PROSTAGLANDIN REDUCTASE"/>
    <property type="match status" value="1"/>
</dbReference>
<feature type="domain" description="Enoyl reductase (ER)" evidence="2">
    <location>
        <begin position="29"/>
        <end position="334"/>
    </location>
</feature>
<dbReference type="AlphaFoldDB" id="A0A445EIY9"/>
<dbReference type="Proteomes" id="UP000289738">
    <property type="component" value="Chromosome A02"/>
</dbReference>
<dbReference type="FunFam" id="3.40.50.720:FF:000121">
    <property type="entry name" value="Prostaglandin reductase 2"/>
    <property type="match status" value="3"/>
</dbReference>
<dbReference type="InterPro" id="IPR013149">
    <property type="entry name" value="ADH-like_C"/>
</dbReference>
<dbReference type="InterPro" id="IPR036291">
    <property type="entry name" value="NAD(P)-bd_dom_sf"/>
</dbReference>
<proteinExistence type="predicted"/>
<evidence type="ECO:0000313" key="3">
    <source>
        <dbReference type="EMBL" id="RYR75323.1"/>
    </source>
</evidence>
<name>A0A445EIY9_ARAHY</name>
<dbReference type="Gene3D" id="3.90.180.10">
    <property type="entry name" value="Medium-chain alcohol dehydrogenases, catalytic domain"/>
    <property type="match status" value="3"/>
</dbReference>
<evidence type="ECO:0000256" key="1">
    <source>
        <dbReference type="ARBA" id="ARBA00023002"/>
    </source>
</evidence>
<dbReference type="Pfam" id="PF00107">
    <property type="entry name" value="ADH_zinc_N"/>
    <property type="match status" value="3"/>
</dbReference>
<dbReference type="InterPro" id="IPR041694">
    <property type="entry name" value="ADH_N_2"/>
</dbReference>
<evidence type="ECO:0000259" key="2">
    <source>
        <dbReference type="SMART" id="SM00829"/>
    </source>
</evidence>
<dbReference type="STRING" id="3818.A0A445EIY9"/>
<dbReference type="EMBL" id="SDMP01000002">
    <property type="protein sequence ID" value="RYR75323.1"/>
    <property type="molecule type" value="Genomic_DNA"/>
</dbReference>
<organism evidence="3 4">
    <name type="scientific">Arachis hypogaea</name>
    <name type="common">Peanut</name>
    <dbReference type="NCBI Taxonomy" id="3818"/>
    <lineage>
        <taxon>Eukaryota</taxon>
        <taxon>Viridiplantae</taxon>
        <taxon>Streptophyta</taxon>
        <taxon>Embryophyta</taxon>
        <taxon>Tracheophyta</taxon>
        <taxon>Spermatophyta</taxon>
        <taxon>Magnoliopsida</taxon>
        <taxon>eudicotyledons</taxon>
        <taxon>Gunneridae</taxon>
        <taxon>Pentapetalae</taxon>
        <taxon>rosids</taxon>
        <taxon>fabids</taxon>
        <taxon>Fabales</taxon>
        <taxon>Fabaceae</taxon>
        <taxon>Papilionoideae</taxon>
        <taxon>50 kb inversion clade</taxon>
        <taxon>dalbergioids sensu lato</taxon>
        <taxon>Dalbergieae</taxon>
        <taxon>Pterocarpus clade</taxon>
        <taxon>Arachis</taxon>
    </lineage>
</organism>